<sequence length="108" mass="12923">MSSLRNEVFSDFVNNLPRSMHWRWLRKIFNFHGRVIDTFIPKKRTMTRKRLGFIRFASKTGDESYQKVDGTKEMDGRRLTTGIKMLKSRHVETFLTTEPRRKLRGCNQ</sequence>
<dbReference type="Pfam" id="PF00076">
    <property type="entry name" value="RRM_1"/>
    <property type="match status" value="1"/>
</dbReference>
<dbReference type="InterPro" id="IPR035979">
    <property type="entry name" value="RBD_domain_sf"/>
</dbReference>
<dbReference type="InterPro" id="IPR012677">
    <property type="entry name" value="Nucleotide-bd_a/b_plait_sf"/>
</dbReference>
<dbReference type="CDD" id="cd00590">
    <property type="entry name" value="RRM_SF"/>
    <property type="match status" value="1"/>
</dbReference>
<dbReference type="SMART" id="SM00360">
    <property type="entry name" value="RRM"/>
    <property type="match status" value="1"/>
</dbReference>
<evidence type="ECO:0000313" key="3">
    <source>
        <dbReference type="EMBL" id="MBA0684898.1"/>
    </source>
</evidence>
<evidence type="ECO:0000259" key="2">
    <source>
        <dbReference type="PROSITE" id="PS50102"/>
    </source>
</evidence>
<feature type="domain" description="RRM" evidence="2">
    <location>
        <begin position="9"/>
        <end position="98"/>
    </location>
</feature>
<evidence type="ECO:0000256" key="1">
    <source>
        <dbReference type="PROSITE-ProRule" id="PRU00176"/>
    </source>
</evidence>
<comment type="caution">
    <text evidence="3">The sequence shown here is derived from an EMBL/GenBank/DDBJ whole genome shotgun (WGS) entry which is preliminary data.</text>
</comment>
<name>A0A7J8XC72_GOSAI</name>
<reference evidence="3 4" key="1">
    <citation type="journal article" date="2019" name="Genome Biol. Evol.">
        <title>Insights into the evolution of the New World diploid cottons (Gossypium, subgenus Houzingenia) based on genome sequencing.</title>
        <authorList>
            <person name="Grover C.E."/>
            <person name="Arick M.A. 2nd"/>
            <person name="Thrash A."/>
            <person name="Conover J.L."/>
            <person name="Sanders W.S."/>
            <person name="Peterson D.G."/>
            <person name="Frelichowski J.E."/>
            <person name="Scheffler J.A."/>
            <person name="Scheffler B.E."/>
            <person name="Wendel J.F."/>
        </authorList>
    </citation>
    <scope>NUCLEOTIDE SEQUENCE [LARGE SCALE GENOMIC DNA]</scope>
    <source>
        <strain evidence="3">185</strain>
        <tissue evidence="3">Leaf</tissue>
    </source>
</reference>
<accession>A0A7J8XC72</accession>
<dbReference type="SUPFAM" id="SSF54928">
    <property type="entry name" value="RNA-binding domain, RBD"/>
    <property type="match status" value="1"/>
</dbReference>
<dbReference type="PROSITE" id="PS50102">
    <property type="entry name" value="RRM"/>
    <property type="match status" value="1"/>
</dbReference>
<dbReference type="Gene3D" id="3.30.70.330">
    <property type="match status" value="1"/>
</dbReference>
<evidence type="ECO:0000313" key="4">
    <source>
        <dbReference type="Proteomes" id="UP000593577"/>
    </source>
</evidence>
<proteinExistence type="predicted"/>
<dbReference type="GO" id="GO:0003723">
    <property type="term" value="F:RNA binding"/>
    <property type="evidence" value="ECO:0007669"/>
    <property type="project" value="UniProtKB-UniRule"/>
</dbReference>
<dbReference type="EMBL" id="JABFAA010000006">
    <property type="protein sequence ID" value="MBA0684898.1"/>
    <property type="molecule type" value="Genomic_DNA"/>
</dbReference>
<organism evidence="3 4">
    <name type="scientific">Gossypium aridum</name>
    <name type="common">American cotton</name>
    <name type="synonym">Erioxylum aridum</name>
    <dbReference type="NCBI Taxonomy" id="34290"/>
    <lineage>
        <taxon>Eukaryota</taxon>
        <taxon>Viridiplantae</taxon>
        <taxon>Streptophyta</taxon>
        <taxon>Embryophyta</taxon>
        <taxon>Tracheophyta</taxon>
        <taxon>Spermatophyta</taxon>
        <taxon>Magnoliopsida</taxon>
        <taxon>eudicotyledons</taxon>
        <taxon>Gunneridae</taxon>
        <taxon>Pentapetalae</taxon>
        <taxon>rosids</taxon>
        <taxon>malvids</taxon>
        <taxon>Malvales</taxon>
        <taxon>Malvaceae</taxon>
        <taxon>Malvoideae</taxon>
        <taxon>Gossypium</taxon>
    </lineage>
</organism>
<dbReference type="AlphaFoldDB" id="A0A7J8XC72"/>
<gene>
    <name evidence="3" type="ORF">Goari_026448</name>
</gene>
<dbReference type="Proteomes" id="UP000593577">
    <property type="component" value="Unassembled WGS sequence"/>
</dbReference>
<keyword evidence="1" id="KW-0694">RNA-binding</keyword>
<dbReference type="InterPro" id="IPR000504">
    <property type="entry name" value="RRM_dom"/>
</dbReference>
<keyword evidence="4" id="KW-1185">Reference proteome</keyword>
<protein>
    <recommendedName>
        <fullName evidence="2">RRM domain-containing protein</fullName>
    </recommendedName>
</protein>